<dbReference type="UniPathway" id="UPA00340">
    <property type="reaction ID" value="UER00458"/>
</dbReference>
<dbReference type="NCBIfam" id="TIGR00016">
    <property type="entry name" value="ackA"/>
    <property type="match status" value="1"/>
</dbReference>
<dbReference type="HAMAP" id="MF_00020">
    <property type="entry name" value="Acetate_kinase"/>
    <property type="match status" value="1"/>
</dbReference>
<feature type="binding site" evidence="9">
    <location>
        <begin position="344"/>
        <end position="348"/>
    </location>
    <ligand>
        <name>ATP</name>
        <dbReference type="ChEBI" id="CHEBI:30616"/>
    </ligand>
</feature>
<dbReference type="Pfam" id="PF00871">
    <property type="entry name" value="Acetate_kinase"/>
    <property type="match status" value="1"/>
</dbReference>
<keyword evidence="5 9" id="KW-0547">Nucleotide-binding</keyword>
<keyword evidence="12" id="KW-1185">Reference proteome</keyword>
<dbReference type="PRINTS" id="PR00471">
    <property type="entry name" value="ACETATEKNASE"/>
</dbReference>
<comment type="catalytic activity">
    <reaction evidence="9">
        <text>acetate + ATP = acetyl phosphate + ADP</text>
        <dbReference type="Rhea" id="RHEA:11352"/>
        <dbReference type="ChEBI" id="CHEBI:22191"/>
        <dbReference type="ChEBI" id="CHEBI:30089"/>
        <dbReference type="ChEBI" id="CHEBI:30616"/>
        <dbReference type="ChEBI" id="CHEBI:456216"/>
        <dbReference type="EC" id="2.7.2.1"/>
    </reaction>
</comment>
<organism evidence="11 12">
    <name type="scientific">Nitrospira lenta</name>
    <dbReference type="NCBI Taxonomy" id="1436998"/>
    <lineage>
        <taxon>Bacteria</taxon>
        <taxon>Pseudomonadati</taxon>
        <taxon>Nitrospirota</taxon>
        <taxon>Nitrospiria</taxon>
        <taxon>Nitrospirales</taxon>
        <taxon>Nitrospiraceae</taxon>
        <taxon>Nitrospira</taxon>
    </lineage>
</organism>
<evidence type="ECO:0000256" key="2">
    <source>
        <dbReference type="ARBA" id="ARBA00022490"/>
    </source>
</evidence>
<dbReference type="InterPro" id="IPR000890">
    <property type="entry name" value="Aliphatic_acid_kin_short-chain"/>
</dbReference>
<evidence type="ECO:0000256" key="5">
    <source>
        <dbReference type="ARBA" id="ARBA00022741"/>
    </source>
</evidence>
<comment type="subcellular location">
    <subcellularLocation>
        <location evidence="9">Cytoplasm</location>
    </subcellularLocation>
</comment>
<feature type="site" description="Transition state stabilizer" evidence="9">
    <location>
        <position position="255"/>
    </location>
</feature>
<dbReference type="InParanoid" id="A0A330L1D3"/>
<dbReference type="Gene3D" id="3.30.420.40">
    <property type="match status" value="2"/>
</dbReference>
<dbReference type="EMBL" id="OUNR01000001">
    <property type="protein sequence ID" value="SPP63147.1"/>
    <property type="molecule type" value="Genomic_DNA"/>
</dbReference>
<evidence type="ECO:0000256" key="10">
    <source>
        <dbReference type="RuleBase" id="RU003835"/>
    </source>
</evidence>
<protein>
    <recommendedName>
        <fullName evidence="9">Acetate kinase</fullName>
        <ecNumber evidence="9">2.7.2.1</ecNumber>
    </recommendedName>
    <alternativeName>
        <fullName evidence="9">Acetokinase</fullName>
    </alternativeName>
</protein>
<feature type="site" description="Transition state stabilizer" evidence="9">
    <location>
        <position position="194"/>
    </location>
</feature>
<dbReference type="GO" id="GO:0005524">
    <property type="term" value="F:ATP binding"/>
    <property type="evidence" value="ECO:0007669"/>
    <property type="project" value="UniProtKB-KW"/>
</dbReference>
<keyword evidence="3 9" id="KW-0808">Transferase</keyword>
<comment type="function">
    <text evidence="9">Catalyzes the formation of acetyl phosphate from acetate and ATP. Can also catalyze the reverse reaction.</text>
</comment>
<comment type="cofactor">
    <cofactor evidence="9">
        <name>Mg(2+)</name>
        <dbReference type="ChEBI" id="CHEBI:18420"/>
    </cofactor>
    <cofactor evidence="9">
        <name>Mn(2+)</name>
        <dbReference type="ChEBI" id="CHEBI:29035"/>
    </cofactor>
    <text evidence="9">Mg(2+). Can also accept Mn(2+).</text>
</comment>
<gene>
    <name evidence="9 11" type="primary">ackA</name>
    <name evidence="11" type="ORF">NITLEN_10233</name>
</gene>
<dbReference type="Proteomes" id="UP000248168">
    <property type="component" value="Unassembled WGS sequence"/>
</dbReference>
<evidence type="ECO:0000256" key="4">
    <source>
        <dbReference type="ARBA" id="ARBA00022723"/>
    </source>
</evidence>
<keyword evidence="2 9" id="KW-0963">Cytoplasm</keyword>
<dbReference type="InterPro" id="IPR023865">
    <property type="entry name" value="Aliphatic_acid_kinase_CS"/>
</dbReference>
<evidence type="ECO:0000256" key="9">
    <source>
        <dbReference type="HAMAP-Rule" id="MF_00020"/>
    </source>
</evidence>
<keyword evidence="6 9" id="KW-0418">Kinase</keyword>
<feature type="active site" description="Proton donor/acceptor" evidence="9">
    <location>
        <position position="163"/>
    </location>
</feature>
<keyword evidence="8 9" id="KW-0460">Magnesium</keyword>
<reference evidence="12" key="1">
    <citation type="submission" date="2018-04" db="EMBL/GenBank/DDBJ databases">
        <authorList>
            <person name="Lucker S."/>
            <person name="Sakoula D."/>
        </authorList>
    </citation>
    <scope>NUCLEOTIDE SEQUENCE [LARGE SCALE GENOMIC DNA]</scope>
</reference>
<feature type="binding site" evidence="9">
    <location>
        <begin position="222"/>
        <end position="226"/>
    </location>
    <ligand>
        <name>ATP</name>
        <dbReference type="ChEBI" id="CHEBI:30616"/>
    </ligand>
</feature>
<feature type="binding site" evidence="9">
    <location>
        <position position="32"/>
    </location>
    <ligand>
        <name>ATP</name>
        <dbReference type="ChEBI" id="CHEBI:30616"/>
    </ligand>
</feature>
<dbReference type="GO" id="GO:0006083">
    <property type="term" value="P:acetate metabolic process"/>
    <property type="evidence" value="ECO:0007669"/>
    <property type="project" value="TreeGrafter"/>
</dbReference>
<comment type="subunit">
    <text evidence="9">Homodimer.</text>
</comment>
<feature type="binding site" evidence="9">
    <location>
        <position position="395"/>
    </location>
    <ligand>
        <name>Mg(2+)</name>
        <dbReference type="ChEBI" id="CHEBI:18420"/>
    </ligand>
</feature>
<dbReference type="GO" id="GO:0005829">
    <property type="term" value="C:cytosol"/>
    <property type="evidence" value="ECO:0007669"/>
    <property type="project" value="TreeGrafter"/>
</dbReference>
<evidence type="ECO:0000313" key="12">
    <source>
        <dbReference type="Proteomes" id="UP000248168"/>
    </source>
</evidence>
<dbReference type="GO" id="GO:0008776">
    <property type="term" value="F:acetate kinase activity"/>
    <property type="evidence" value="ECO:0007669"/>
    <property type="project" value="UniProtKB-UniRule"/>
</dbReference>
<sequence length="414" mass="44016">MAELSSAEILMSSSPQPAPGILTINAGSSSIKLALFEAQPALRRLMEGQVERIGLPGTRLSMTDVVTGRTEQVAIQGADHAACIGPLLDRVEQRVGASALQAVGHRIVHGGAMYSRPEPVTPAVIAELRRISSYDPEHLPAAIGLMELFARRYPRVPHIACFDTTFHRDLPRVARLLAIPRRYDKLGIRRYGFHGLSYAYLMKELAGIGASGEAEGRVILAHLGNGASMTAVLGGKSLETTMGFTPASGLPMSRRSGDLDPGVMSYLTRTEGLTVEQFHTMVNSESGLLGLSESSSDIRDLLALEAHDPRASEAVALFCYQAKKAIGALAAALGGVDTLVFSAGIGEHSPAIRARICDGLGFLGIAIDARRNKANDAVISAEQSRAIVRVIPTDEARELAHSVFHLLATTGEEG</sequence>
<dbReference type="InterPro" id="IPR004372">
    <property type="entry name" value="Ac/propionate_kinase"/>
</dbReference>
<feature type="binding site" evidence="9">
    <location>
        <position position="106"/>
    </location>
    <ligand>
        <name>substrate</name>
    </ligand>
</feature>
<dbReference type="AlphaFoldDB" id="A0A330L1D3"/>
<keyword evidence="7 9" id="KW-0067">ATP-binding</keyword>
<name>A0A330L1D3_9BACT</name>
<dbReference type="GO" id="GO:0000287">
    <property type="term" value="F:magnesium ion binding"/>
    <property type="evidence" value="ECO:0007669"/>
    <property type="project" value="UniProtKB-UniRule"/>
</dbReference>
<evidence type="ECO:0000313" key="11">
    <source>
        <dbReference type="EMBL" id="SPP63147.1"/>
    </source>
</evidence>
<dbReference type="EC" id="2.7.2.1" evidence="9"/>
<dbReference type="PROSITE" id="PS01075">
    <property type="entry name" value="ACETATE_KINASE_1"/>
    <property type="match status" value="1"/>
</dbReference>
<feature type="binding site" evidence="9">
    <location>
        <begin position="297"/>
        <end position="299"/>
    </location>
    <ligand>
        <name>ATP</name>
        <dbReference type="ChEBI" id="CHEBI:30616"/>
    </ligand>
</feature>
<keyword evidence="4 9" id="KW-0479">Metal-binding</keyword>
<proteinExistence type="inferred from homology"/>
<evidence type="ECO:0000256" key="7">
    <source>
        <dbReference type="ARBA" id="ARBA00022840"/>
    </source>
</evidence>
<dbReference type="PIRSF" id="PIRSF000722">
    <property type="entry name" value="Acetate_prop_kin"/>
    <property type="match status" value="1"/>
</dbReference>
<comment type="similarity">
    <text evidence="1 9 10">Belongs to the acetokinase family.</text>
</comment>
<comment type="pathway">
    <text evidence="9">Metabolic intermediate biosynthesis; acetyl-CoA biosynthesis; acetyl-CoA from acetate: step 1/2.</text>
</comment>
<feature type="binding site" evidence="9">
    <location>
        <position position="25"/>
    </location>
    <ligand>
        <name>Mg(2+)</name>
        <dbReference type="ChEBI" id="CHEBI:18420"/>
    </ligand>
</feature>
<dbReference type="PANTHER" id="PTHR21060">
    <property type="entry name" value="ACETATE KINASE"/>
    <property type="match status" value="1"/>
</dbReference>
<dbReference type="InterPro" id="IPR043129">
    <property type="entry name" value="ATPase_NBD"/>
</dbReference>
<evidence type="ECO:0000256" key="1">
    <source>
        <dbReference type="ARBA" id="ARBA00008748"/>
    </source>
</evidence>
<dbReference type="FunCoup" id="A0A330L1D3">
    <property type="interactions" value="456"/>
</dbReference>
<evidence type="ECO:0000256" key="6">
    <source>
        <dbReference type="ARBA" id="ARBA00022777"/>
    </source>
</evidence>
<dbReference type="SUPFAM" id="SSF53067">
    <property type="entry name" value="Actin-like ATPase domain"/>
    <property type="match status" value="2"/>
</dbReference>
<dbReference type="PANTHER" id="PTHR21060:SF21">
    <property type="entry name" value="ACETATE KINASE"/>
    <property type="match status" value="1"/>
</dbReference>
<dbReference type="PROSITE" id="PS01076">
    <property type="entry name" value="ACETATE_KINASE_2"/>
    <property type="match status" value="1"/>
</dbReference>
<dbReference type="GO" id="GO:0006085">
    <property type="term" value="P:acetyl-CoA biosynthetic process"/>
    <property type="evidence" value="ECO:0007669"/>
    <property type="project" value="UniProtKB-UniRule"/>
</dbReference>
<evidence type="ECO:0000256" key="3">
    <source>
        <dbReference type="ARBA" id="ARBA00022679"/>
    </source>
</evidence>
<evidence type="ECO:0000256" key="8">
    <source>
        <dbReference type="ARBA" id="ARBA00022842"/>
    </source>
</evidence>
<accession>A0A330L1D3</accession>